<keyword evidence="2" id="KW-1185">Reference proteome</keyword>
<dbReference type="InterPro" id="IPR029044">
    <property type="entry name" value="Nucleotide-diphossugar_trans"/>
</dbReference>
<dbReference type="EMBL" id="JAAORB010000008">
    <property type="protein sequence ID" value="NHQ74159.1"/>
    <property type="molecule type" value="Genomic_DNA"/>
</dbReference>
<reference evidence="1" key="1">
    <citation type="submission" date="2020-03" db="EMBL/GenBank/DDBJ databases">
        <title>Roseovarius gahaiensis sp. nov., isolated from Gahai Saline Lake, China.</title>
        <authorList>
            <person name="Sun X."/>
        </authorList>
    </citation>
    <scope>NUCLEOTIDE SEQUENCE</scope>
    <source>
        <strain evidence="1">GH877</strain>
    </source>
</reference>
<gene>
    <name evidence="1" type="ORF">HAT86_06720</name>
</gene>
<protein>
    <submittedName>
        <fullName evidence="1">Uncharacterized protein</fullName>
    </submittedName>
</protein>
<comment type="caution">
    <text evidence="1">The sequence shown here is derived from an EMBL/GenBank/DDBJ whole genome shotgun (WGS) entry which is preliminary data.</text>
</comment>
<organism evidence="1 2">
    <name type="scientific">Roseovarius gahaiensis</name>
    <dbReference type="NCBI Taxonomy" id="2716691"/>
    <lineage>
        <taxon>Bacteria</taxon>
        <taxon>Pseudomonadati</taxon>
        <taxon>Pseudomonadota</taxon>
        <taxon>Alphaproteobacteria</taxon>
        <taxon>Rhodobacterales</taxon>
        <taxon>Roseobacteraceae</taxon>
        <taxon>Roseovarius</taxon>
    </lineage>
</organism>
<name>A0A967BDC6_9RHOB</name>
<evidence type="ECO:0000313" key="2">
    <source>
        <dbReference type="Proteomes" id="UP000639775"/>
    </source>
</evidence>
<dbReference type="CDD" id="cd00761">
    <property type="entry name" value="Glyco_tranf_GTA_type"/>
    <property type="match status" value="1"/>
</dbReference>
<dbReference type="Proteomes" id="UP000639775">
    <property type="component" value="Unassembled WGS sequence"/>
</dbReference>
<accession>A0A967BDC6</accession>
<dbReference type="AlphaFoldDB" id="A0A967BDC6"/>
<proteinExistence type="predicted"/>
<sequence>MAEKAGKTPNPYNIVIVGQAGRLQYEAVLFAASLRANSPDFAGRLIVAEPQPGPLWQNDPTIRGDDTRDLLAHLGAEIVPFATRHFGQAYPYGNKIEALLALPKGEPFVFFDTDTLVTGDLATVPFDFDRPTASLRREGTWPEIQLYGPGYTATWKSLYDKFGLDFESSLDPNYPDEFWRRYLYFNAGFFFYKCPHVFGQRFLDYALAIRDDAPPELICQSLDPWLDQVALPLVIHSLGGGRDTLPAGLLDGDVTCHYRLLPLLYARESDRVVEVLEEVSAPNKIKKVLKSHDPMKFMIYHGRGQKVRALFDRDNLPRKEQAIRNTIKRNGFWMR</sequence>
<evidence type="ECO:0000313" key="1">
    <source>
        <dbReference type="EMBL" id="NHQ74159.1"/>
    </source>
</evidence>
<dbReference type="RefSeq" id="WP_167194793.1">
    <property type="nucleotide sequence ID" value="NZ_JAAORB010000008.1"/>
</dbReference>
<dbReference type="SUPFAM" id="SSF53448">
    <property type="entry name" value="Nucleotide-diphospho-sugar transferases"/>
    <property type="match status" value="1"/>
</dbReference>